<name>A0A8H6I3J1_9AGAR</name>
<dbReference type="Gene3D" id="6.10.140.2220">
    <property type="match status" value="1"/>
</dbReference>
<evidence type="ECO:0000313" key="7">
    <source>
        <dbReference type="Proteomes" id="UP000521943"/>
    </source>
</evidence>
<evidence type="ECO:0000256" key="4">
    <source>
        <dbReference type="PROSITE-ProRule" id="PRU00134"/>
    </source>
</evidence>
<keyword evidence="1" id="KW-0479">Metal-binding</keyword>
<keyword evidence="2 4" id="KW-0863">Zinc-finger</keyword>
<evidence type="ECO:0000313" key="6">
    <source>
        <dbReference type="EMBL" id="KAF6758170.1"/>
    </source>
</evidence>
<feature type="domain" description="MYND-type" evidence="5">
    <location>
        <begin position="393"/>
        <end position="438"/>
    </location>
</feature>
<dbReference type="GO" id="GO:0008270">
    <property type="term" value="F:zinc ion binding"/>
    <property type="evidence" value="ECO:0007669"/>
    <property type="project" value="UniProtKB-KW"/>
</dbReference>
<gene>
    <name evidence="6" type="ORF">DFP72DRAFT_845137</name>
</gene>
<organism evidence="6 7">
    <name type="scientific">Ephemerocybe angulata</name>
    <dbReference type="NCBI Taxonomy" id="980116"/>
    <lineage>
        <taxon>Eukaryota</taxon>
        <taxon>Fungi</taxon>
        <taxon>Dikarya</taxon>
        <taxon>Basidiomycota</taxon>
        <taxon>Agaricomycotina</taxon>
        <taxon>Agaricomycetes</taxon>
        <taxon>Agaricomycetidae</taxon>
        <taxon>Agaricales</taxon>
        <taxon>Agaricineae</taxon>
        <taxon>Psathyrellaceae</taxon>
        <taxon>Ephemerocybe</taxon>
    </lineage>
</organism>
<dbReference type="InterPro" id="IPR002893">
    <property type="entry name" value="Znf_MYND"/>
</dbReference>
<evidence type="ECO:0000259" key="5">
    <source>
        <dbReference type="PROSITE" id="PS50865"/>
    </source>
</evidence>
<evidence type="ECO:0000256" key="2">
    <source>
        <dbReference type="ARBA" id="ARBA00022771"/>
    </source>
</evidence>
<dbReference type="Pfam" id="PF01753">
    <property type="entry name" value="zf-MYND"/>
    <property type="match status" value="1"/>
</dbReference>
<accession>A0A8H6I3J1</accession>
<evidence type="ECO:0000256" key="1">
    <source>
        <dbReference type="ARBA" id="ARBA00022723"/>
    </source>
</evidence>
<comment type="caution">
    <text evidence="6">The sequence shown here is derived from an EMBL/GenBank/DDBJ whole genome shotgun (WGS) entry which is preliminary data.</text>
</comment>
<reference evidence="6 7" key="1">
    <citation type="submission" date="2020-07" db="EMBL/GenBank/DDBJ databases">
        <title>Comparative genomics of pyrophilous fungi reveals a link between fire events and developmental genes.</title>
        <authorList>
            <consortium name="DOE Joint Genome Institute"/>
            <person name="Steindorff A.S."/>
            <person name="Carver A."/>
            <person name="Calhoun S."/>
            <person name="Stillman K."/>
            <person name="Liu H."/>
            <person name="Lipzen A."/>
            <person name="Pangilinan J."/>
            <person name="Labutti K."/>
            <person name="Bruns T.D."/>
            <person name="Grigoriev I.V."/>
        </authorList>
    </citation>
    <scope>NUCLEOTIDE SEQUENCE [LARGE SCALE GENOMIC DNA]</scope>
    <source>
        <strain evidence="6 7">CBS 144469</strain>
    </source>
</reference>
<keyword evidence="3" id="KW-0862">Zinc</keyword>
<proteinExistence type="predicted"/>
<evidence type="ECO:0000256" key="3">
    <source>
        <dbReference type="ARBA" id="ARBA00022833"/>
    </source>
</evidence>
<dbReference type="OrthoDB" id="3105722at2759"/>
<dbReference type="EMBL" id="JACGCI010000019">
    <property type="protein sequence ID" value="KAF6758170.1"/>
    <property type="molecule type" value="Genomic_DNA"/>
</dbReference>
<protein>
    <recommendedName>
        <fullName evidence="5">MYND-type domain-containing protein</fullName>
    </recommendedName>
</protein>
<dbReference type="AlphaFoldDB" id="A0A8H6I3J1"/>
<dbReference type="PROSITE" id="PS50865">
    <property type="entry name" value="ZF_MYND_2"/>
    <property type="match status" value="1"/>
</dbReference>
<keyword evidence="7" id="KW-1185">Reference proteome</keyword>
<sequence length="1067" mass="121639">MSSPVDTCFHRFQENSQSLPVNRSALGTSHLVPDTVIARAIRIVSKNAVPQSCLTSFAEHTSISKPEIQTQICSKVSTERIHRAWEPLCSWIGFLLQVDPRELHGISKNDCIFAATASIHVLSRIFLDSRLVCLLEGLWKPGNALHTVGHLSDVLFGRPSICPFVASARVLRSLEAREDFFQSTSSSMIEDISTEIRARLELLEVTLLHDHDAGPGQIQFKEILCSLKSTMDFVNCLSHDARHRSVMLQNNIFVLGVQTAVAALEDHLLDTPFDLIDSTLRVLTESTLPLPYQMETLSQLIRGGLIHLLLFYLKYADEEESVLDYTESILIFIAAHTSNDSVSEALHEFLDDNIVEFDNDFERGVFFDWYLNQSYLAEEGSKVDTYLPPSCSSLRCSTRLTNVGSCPVLRPCIRCMKAAYCSRDCATEDWINLHHSECKYTDVELSDPTAETNGGRNLLPVCEKIFLWSIRNVAENFTLALFPGDTSSTSTTQNRDVTHCDMRCVPVRYDHSTFTSYVRRGEVYCPEYLRPRRLAYILRAMQNRLELRLVEFVFPYGTQAVVIVALLSLCSGRLPRYKVVHNFTHIIPISSDLEPSATAEPIYLYSDGPLSLPLAGRASLGQFILRTRNRATCRKEDIDSTKRLDRIQRLTREFHMPSTLPVSFLMSEIERGGRVFRHLNLELRRHNSDLSSFPVDELVLQTHFIWLFVTLQHGLCVIPDSCAISDPSETSMGINCAENDDLEQLISSELSQRSPNDLHLTSFEYFMKQMLKRITKPDHGFLFLPIGGPSRGWRTDRSLPSNVFLVTVSGDILLDGEVHITCPWILKKHCSFIVSGPTEYEGFYEVSPKIEAVLENSKLGYSTKFPSNTLVESIQRSQEDLSVYEVTLHVELEDASRLANFLMSLYDRELRPVTHLKITFEFERSPLDRTAVPENTERISRDDSSQRPSFLHTPFELHMFRLYHHAGVQLETCIKKNEGANWTHKLDKWKLVTSVNYTVSHKNYMHEIFWVKVSQQWLRKYSLTTNYTPSRELHGGAKIILQLRNVVLFALHSSYTIYYQKPQPRAL</sequence>
<dbReference type="Proteomes" id="UP000521943">
    <property type="component" value="Unassembled WGS sequence"/>
</dbReference>
<dbReference type="SUPFAM" id="SSF144232">
    <property type="entry name" value="HIT/MYND zinc finger-like"/>
    <property type="match status" value="1"/>
</dbReference>